<dbReference type="SMART" id="SM00355">
    <property type="entry name" value="ZnF_C2H2"/>
    <property type="match status" value="4"/>
</dbReference>
<dbReference type="AlphaFoldDB" id="A0AAV0MVR3"/>
<keyword evidence="4" id="KW-1185">Reference proteome</keyword>
<organism evidence="3 4">
    <name type="scientific">Linum tenue</name>
    <dbReference type="NCBI Taxonomy" id="586396"/>
    <lineage>
        <taxon>Eukaryota</taxon>
        <taxon>Viridiplantae</taxon>
        <taxon>Streptophyta</taxon>
        <taxon>Embryophyta</taxon>
        <taxon>Tracheophyta</taxon>
        <taxon>Spermatophyta</taxon>
        <taxon>Magnoliopsida</taxon>
        <taxon>eudicotyledons</taxon>
        <taxon>Gunneridae</taxon>
        <taxon>Pentapetalae</taxon>
        <taxon>rosids</taxon>
        <taxon>fabids</taxon>
        <taxon>Malpighiales</taxon>
        <taxon>Linaceae</taxon>
        <taxon>Linum</taxon>
    </lineage>
</organism>
<dbReference type="GO" id="GO:0003676">
    <property type="term" value="F:nucleic acid binding"/>
    <property type="evidence" value="ECO:0007669"/>
    <property type="project" value="InterPro"/>
</dbReference>
<dbReference type="PANTHER" id="PTHR45762:SF3">
    <property type="entry name" value="ZINC-FINGER PROTEIN AT 72D, ISOFORM B"/>
    <property type="match status" value="1"/>
</dbReference>
<evidence type="ECO:0000313" key="3">
    <source>
        <dbReference type="EMBL" id="CAI0449788.1"/>
    </source>
</evidence>
<feature type="domain" description="C2H2-type" evidence="2">
    <location>
        <begin position="285"/>
        <end position="307"/>
    </location>
</feature>
<accession>A0AAV0MVR3</accession>
<reference evidence="3" key="1">
    <citation type="submission" date="2022-08" db="EMBL/GenBank/DDBJ databases">
        <authorList>
            <person name="Gutierrez-Valencia J."/>
        </authorList>
    </citation>
    <scope>NUCLEOTIDE SEQUENCE</scope>
</reference>
<dbReference type="Pfam" id="PF12874">
    <property type="entry name" value="zf-met"/>
    <property type="match status" value="4"/>
</dbReference>
<dbReference type="SUPFAM" id="SSF57667">
    <property type="entry name" value="beta-beta-alpha zinc fingers"/>
    <property type="match status" value="4"/>
</dbReference>
<dbReference type="Proteomes" id="UP001154282">
    <property type="component" value="Unassembled WGS sequence"/>
</dbReference>
<feature type="region of interest" description="Disordered" evidence="1">
    <location>
        <begin position="105"/>
        <end position="180"/>
    </location>
</feature>
<dbReference type="PROSITE" id="PS00028">
    <property type="entry name" value="ZINC_FINGER_C2H2_1"/>
    <property type="match status" value="1"/>
</dbReference>
<evidence type="ECO:0000313" key="4">
    <source>
        <dbReference type="Proteomes" id="UP001154282"/>
    </source>
</evidence>
<proteinExistence type="predicted"/>
<protein>
    <recommendedName>
        <fullName evidence="2">C2H2-type domain-containing protein</fullName>
    </recommendedName>
</protein>
<dbReference type="InterPro" id="IPR013087">
    <property type="entry name" value="Znf_C2H2_type"/>
</dbReference>
<dbReference type="EMBL" id="CAMGYJ010000007">
    <property type="protein sequence ID" value="CAI0449788.1"/>
    <property type="molecule type" value="Genomic_DNA"/>
</dbReference>
<evidence type="ECO:0000256" key="1">
    <source>
        <dbReference type="SAM" id="MobiDB-lite"/>
    </source>
</evidence>
<name>A0AAV0MVR3_9ROSI</name>
<evidence type="ECO:0000259" key="2">
    <source>
        <dbReference type="PROSITE" id="PS00028"/>
    </source>
</evidence>
<dbReference type="GO" id="GO:0008270">
    <property type="term" value="F:zinc ion binding"/>
    <property type="evidence" value="ECO:0007669"/>
    <property type="project" value="InterPro"/>
</dbReference>
<sequence>MNEEAGVIYESSVISNLDEEAEVVDEAVENLKFDKGRENRKPTKGFLNRGKMGDRNYNDNMYGEGNIPVEVAILRELEYRKKVAQMKHIPEAEFCRNFRPLQLQSSIPSPGLGSNQRLPSSHPAPKPPANPESSRGPLPIQAPKPAPGVPMMHQQRSRSKQHESQQASSGAGRDHDDLHQNHSDHNFCKICHIPCAGYDNYKQHLEGRRHKKRKLELEIGERQRGAVESPRRWCESCKIWCMNDELYQTHLRGRQHKNHQLQMLEVASGKDKALQIVVAKQALHCDVCGVDCPGEESLMSHLKGKRHTVAAQYLRNGGGGTHGGRTGNQLRYGCDLCNIWCPDMHALEMHRQGKKHIVQEIRSKKA</sequence>
<comment type="caution">
    <text evidence="3">The sequence shown here is derived from an EMBL/GenBank/DDBJ whole genome shotgun (WGS) entry which is preliminary data.</text>
</comment>
<feature type="compositionally biased region" description="Polar residues" evidence="1">
    <location>
        <begin position="105"/>
        <end position="119"/>
    </location>
</feature>
<gene>
    <name evidence="3" type="ORF">LITE_LOCUS30296</name>
</gene>
<dbReference type="Gene3D" id="3.30.160.60">
    <property type="entry name" value="Classic Zinc Finger"/>
    <property type="match status" value="4"/>
</dbReference>
<dbReference type="SMART" id="SM00451">
    <property type="entry name" value="ZnF_U1"/>
    <property type="match status" value="4"/>
</dbReference>
<dbReference type="InterPro" id="IPR003604">
    <property type="entry name" value="Matrin/U1-like-C_Znf_C2H2"/>
</dbReference>
<dbReference type="InterPro" id="IPR036236">
    <property type="entry name" value="Znf_C2H2_sf"/>
</dbReference>
<dbReference type="PANTHER" id="PTHR45762">
    <property type="entry name" value="ZINC FINGER RNA-BINDING PROTEIN"/>
    <property type="match status" value="1"/>
</dbReference>